<name>A0AAD9HU58_9PEZI</name>
<protein>
    <submittedName>
        <fullName evidence="1">Uncharacterized protein</fullName>
    </submittedName>
</protein>
<evidence type="ECO:0000313" key="2">
    <source>
        <dbReference type="Proteomes" id="UP001232148"/>
    </source>
</evidence>
<dbReference type="AlphaFoldDB" id="A0AAD9HU58"/>
<dbReference type="Proteomes" id="UP001232148">
    <property type="component" value="Unassembled WGS sequence"/>
</dbReference>
<evidence type="ECO:0000313" key="1">
    <source>
        <dbReference type="EMBL" id="KAK2035345.1"/>
    </source>
</evidence>
<reference evidence="1" key="1">
    <citation type="submission" date="2021-06" db="EMBL/GenBank/DDBJ databases">
        <title>Comparative genomics, transcriptomics and evolutionary studies reveal genomic signatures of adaptation to plant cell wall in hemibiotrophic fungi.</title>
        <authorList>
            <consortium name="DOE Joint Genome Institute"/>
            <person name="Baroncelli R."/>
            <person name="Diaz J.F."/>
            <person name="Benocci T."/>
            <person name="Peng M."/>
            <person name="Battaglia E."/>
            <person name="Haridas S."/>
            <person name="Andreopoulos W."/>
            <person name="Labutti K."/>
            <person name="Pangilinan J."/>
            <person name="Floch G.L."/>
            <person name="Makela M.R."/>
            <person name="Henrissat B."/>
            <person name="Grigoriev I.V."/>
            <person name="Crouch J.A."/>
            <person name="De Vries R.P."/>
            <person name="Sukno S.A."/>
            <person name="Thon M.R."/>
        </authorList>
    </citation>
    <scope>NUCLEOTIDE SEQUENCE</scope>
    <source>
        <strain evidence="1">MAFF235873</strain>
    </source>
</reference>
<keyword evidence="2" id="KW-1185">Reference proteome</keyword>
<proteinExistence type="predicted"/>
<accession>A0AAD9HU58</accession>
<comment type="caution">
    <text evidence="1">The sequence shown here is derived from an EMBL/GenBank/DDBJ whole genome shotgun (WGS) entry which is preliminary data.</text>
</comment>
<organism evidence="1 2">
    <name type="scientific">Colletotrichum zoysiae</name>
    <dbReference type="NCBI Taxonomy" id="1216348"/>
    <lineage>
        <taxon>Eukaryota</taxon>
        <taxon>Fungi</taxon>
        <taxon>Dikarya</taxon>
        <taxon>Ascomycota</taxon>
        <taxon>Pezizomycotina</taxon>
        <taxon>Sordariomycetes</taxon>
        <taxon>Hypocreomycetidae</taxon>
        <taxon>Glomerellales</taxon>
        <taxon>Glomerellaceae</taxon>
        <taxon>Colletotrichum</taxon>
        <taxon>Colletotrichum graminicola species complex</taxon>
    </lineage>
</organism>
<gene>
    <name evidence="1" type="ORF">LX32DRAFT_633504</name>
</gene>
<sequence length="286" mass="31471">MAEIQLWGQISKCEQSREERHLQPLLNHAQVTPLPSTVTVSTDVTPVWVKSDQHDVIRGIWVCLATYHVVLTLPEGFVQGPGDDAGSEIRLGKIHIRIGHDEDVQPLVDKDGRQVLRVSCETSGPAATQASQSVSNTVSKDVGVNIGAFGDAPTGGLSFSSSLSHTVSEEIHDVDIITNMEHENSSVWWTFEFSGMDESPASKSTFNYVVQAIWRYQPLEAKDLTRMAYKVDIEWSPHAAWSVAGRRISAGPGDLLRTQTKVLIDNEIHAFQIPPSVLGVRKRPST</sequence>
<dbReference type="EMBL" id="MU842809">
    <property type="protein sequence ID" value="KAK2035345.1"/>
    <property type="molecule type" value="Genomic_DNA"/>
</dbReference>